<accession>A0A1G2BJ81</accession>
<comment type="caution">
    <text evidence="2">The sequence shown here is derived from an EMBL/GenBank/DDBJ whole genome shotgun (WGS) entry which is preliminary data.</text>
</comment>
<feature type="transmembrane region" description="Helical" evidence="1">
    <location>
        <begin position="20"/>
        <end position="41"/>
    </location>
</feature>
<feature type="transmembrane region" description="Helical" evidence="1">
    <location>
        <begin position="88"/>
        <end position="114"/>
    </location>
</feature>
<sequence length="118" mass="13845">MAKENFLVDLIRALLNAVWHFVYWPLWWYSGGFLLILKFTVQRIALAWKGLALDVWLKNLFVPMYGQYDFASRAISFIIRVIQIVLRFAMMVIISWLVLLIPLIYLGLPVLAIWQLSS</sequence>
<keyword evidence="1" id="KW-0472">Membrane</keyword>
<name>A0A1G2BJ81_9BACT</name>
<dbReference type="STRING" id="1798550.A2927_02845"/>
<reference evidence="2 3" key="1">
    <citation type="journal article" date="2016" name="Nat. Commun.">
        <title>Thousands of microbial genomes shed light on interconnected biogeochemical processes in an aquifer system.</title>
        <authorList>
            <person name="Anantharaman K."/>
            <person name="Brown C.T."/>
            <person name="Hug L.A."/>
            <person name="Sharon I."/>
            <person name="Castelle C.J."/>
            <person name="Probst A.J."/>
            <person name="Thomas B.C."/>
            <person name="Singh A."/>
            <person name="Wilkins M.J."/>
            <person name="Karaoz U."/>
            <person name="Brodie E.L."/>
            <person name="Williams K.H."/>
            <person name="Hubbard S.S."/>
            <person name="Banfield J.F."/>
        </authorList>
    </citation>
    <scope>NUCLEOTIDE SEQUENCE [LARGE SCALE GENOMIC DNA]</scope>
</reference>
<keyword evidence="1" id="KW-0812">Transmembrane</keyword>
<keyword evidence="1" id="KW-1133">Transmembrane helix</keyword>
<protein>
    <submittedName>
        <fullName evidence="2">Uncharacterized protein</fullName>
    </submittedName>
</protein>
<evidence type="ECO:0000256" key="1">
    <source>
        <dbReference type="SAM" id="Phobius"/>
    </source>
</evidence>
<dbReference type="AlphaFoldDB" id="A0A1G2BJ81"/>
<gene>
    <name evidence="2" type="ORF">A2927_02845</name>
</gene>
<evidence type="ECO:0000313" key="2">
    <source>
        <dbReference type="EMBL" id="OGY88746.1"/>
    </source>
</evidence>
<proteinExistence type="predicted"/>
<evidence type="ECO:0000313" key="3">
    <source>
        <dbReference type="Proteomes" id="UP000178849"/>
    </source>
</evidence>
<dbReference type="Proteomes" id="UP000178849">
    <property type="component" value="Unassembled WGS sequence"/>
</dbReference>
<organism evidence="2 3">
    <name type="scientific">Candidatus Komeilibacteria bacterium RIFCSPLOWO2_01_FULL_45_10</name>
    <dbReference type="NCBI Taxonomy" id="1798550"/>
    <lineage>
        <taxon>Bacteria</taxon>
        <taxon>Candidatus Komeiliibacteriota</taxon>
    </lineage>
</organism>
<dbReference type="EMBL" id="MHKL01000041">
    <property type="protein sequence ID" value="OGY88746.1"/>
    <property type="molecule type" value="Genomic_DNA"/>
</dbReference>